<name>A0A2V5KKF2_9BACL</name>
<dbReference type="InterPro" id="IPR016032">
    <property type="entry name" value="Sig_transdc_resp-reg_C-effctor"/>
</dbReference>
<dbReference type="SUPFAM" id="SSF46894">
    <property type="entry name" value="C-terminal effector domain of the bipartite response regulators"/>
    <property type="match status" value="1"/>
</dbReference>
<sequence length="705" mass="78005">MNAAPEDERRHDAPDTIGERLDRLRGDDFVGRTFELRFFEDYLTRLPERTERIVNVHGTGGMGKTVLLERFRAIAVRFGARFALVDLRDVSGDPGHIAAIVRSQTADADAAEADDAPAAPAGQAADAAAAALNRIAASRRVVLAFDHYEEVGPLDAWLRETFLPKLHANVLVVIAGRYPLEGPWRLSPAWRKLVVALPVSEWSYDDAKTYLTRCGVTDEPLADRLWMQTLGHPLSLSMAASAAAPGAGRSAASLPERLDVRFEELVRHWLREAPDDELRDLVMAASVPRTFHQESLSALIGRPIAPSLFERLVRLSFVERSAGGWHMHELARETVRQSFRERLPDRFAEYRASTIRSLRDRITAALRDGRDMSREAAELLGHIGNPIVRAHFRHSRASRNYWETVGPHNVADAEAYVRRRLSRARDFNIRCSDPETGEPFRFALAAGHSLLALTRLPIRELVERGGEQAVTLLRNPDGEAVGLVAIVPVHEGTLDFLAQAPVSRAYFRALPPQRLQALRKPPRDSDVRYLYIADADDYEREELRSDLVRLKLEHMLGGALLIASPPPFPYYEEGHLSLGFEPVPGAEHTDYDGAGPAPTYALDTRGERMLAFLARVTGSSGGAFPAFAAPADAEPPSEEPVLTPRESEVAALLAQGFTNADIAAALYMSVPTVKKHVKAMLQKYGLKNRTQLAKALPPSRPDRSP</sequence>
<evidence type="ECO:0000259" key="4">
    <source>
        <dbReference type="PROSITE" id="PS50043"/>
    </source>
</evidence>
<dbReference type="PROSITE" id="PS50043">
    <property type="entry name" value="HTH_LUXR_2"/>
    <property type="match status" value="1"/>
</dbReference>
<evidence type="ECO:0000256" key="1">
    <source>
        <dbReference type="ARBA" id="ARBA00023015"/>
    </source>
</evidence>
<dbReference type="SUPFAM" id="SSF52540">
    <property type="entry name" value="P-loop containing nucleoside triphosphate hydrolases"/>
    <property type="match status" value="1"/>
</dbReference>
<dbReference type="GO" id="GO:0003677">
    <property type="term" value="F:DNA binding"/>
    <property type="evidence" value="ECO:0007669"/>
    <property type="project" value="UniProtKB-KW"/>
</dbReference>
<evidence type="ECO:0000256" key="3">
    <source>
        <dbReference type="ARBA" id="ARBA00023163"/>
    </source>
</evidence>
<dbReference type="Pfam" id="PF13191">
    <property type="entry name" value="AAA_16"/>
    <property type="match status" value="1"/>
</dbReference>
<dbReference type="PANTHER" id="PTHR44688">
    <property type="entry name" value="DNA-BINDING TRANSCRIPTIONAL ACTIVATOR DEVR_DOSR"/>
    <property type="match status" value="1"/>
</dbReference>
<gene>
    <name evidence="5" type="ORF">DLM86_27105</name>
</gene>
<dbReference type="InterPro" id="IPR041664">
    <property type="entry name" value="AAA_16"/>
</dbReference>
<evidence type="ECO:0000313" key="6">
    <source>
        <dbReference type="Proteomes" id="UP000247476"/>
    </source>
</evidence>
<dbReference type="SMART" id="SM00421">
    <property type="entry name" value="HTH_LUXR"/>
    <property type="match status" value="1"/>
</dbReference>
<comment type="caution">
    <text evidence="5">The sequence shown here is derived from an EMBL/GenBank/DDBJ whole genome shotgun (WGS) entry which is preliminary data.</text>
</comment>
<keyword evidence="3" id="KW-0804">Transcription</keyword>
<dbReference type="RefSeq" id="WP_110843191.1">
    <property type="nucleotide sequence ID" value="NZ_QJVJ01000015.1"/>
</dbReference>
<feature type="domain" description="HTH luxR-type" evidence="4">
    <location>
        <begin position="635"/>
        <end position="700"/>
    </location>
</feature>
<dbReference type="EMBL" id="QJVJ01000015">
    <property type="protein sequence ID" value="PYI51037.1"/>
    <property type="molecule type" value="Genomic_DNA"/>
</dbReference>
<dbReference type="GO" id="GO:0006355">
    <property type="term" value="P:regulation of DNA-templated transcription"/>
    <property type="evidence" value="ECO:0007669"/>
    <property type="project" value="InterPro"/>
</dbReference>
<dbReference type="PANTHER" id="PTHR44688:SF16">
    <property type="entry name" value="DNA-BINDING TRANSCRIPTIONAL ACTIVATOR DEVR_DOSR"/>
    <property type="match status" value="1"/>
</dbReference>
<dbReference type="CDD" id="cd06170">
    <property type="entry name" value="LuxR_C_like"/>
    <property type="match status" value="1"/>
</dbReference>
<dbReference type="InterPro" id="IPR027417">
    <property type="entry name" value="P-loop_NTPase"/>
</dbReference>
<dbReference type="PROSITE" id="PS00622">
    <property type="entry name" value="HTH_LUXR_1"/>
    <property type="match status" value="1"/>
</dbReference>
<dbReference type="AlphaFoldDB" id="A0A2V5KKF2"/>
<accession>A0A2V5KKF2</accession>
<organism evidence="5 6">
    <name type="scientific">Paenibacillus flagellatus</name>
    <dbReference type="NCBI Taxonomy" id="2211139"/>
    <lineage>
        <taxon>Bacteria</taxon>
        <taxon>Bacillati</taxon>
        <taxon>Bacillota</taxon>
        <taxon>Bacilli</taxon>
        <taxon>Bacillales</taxon>
        <taxon>Paenibacillaceae</taxon>
        <taxon>Paenibacillus</taxon>
    </lineage>
</organism>
<keyword evidence="2" id="KW-0238">DNA-binding</keyword>
<dbReference type="InterPro" id="IPR036388">
    <property type="entry name" value="WH-like_DNA-bd_sf"/>
</dbReference>
<dbReference type="Gene3D" id="3.40.50.300">
    <property type="entry name" value="P-loop containing nucleotide triphosphate hydrolases"/>
    <property type="match status" value="1"/>
</dbReference>
<dbReference type="Gene3D" id="1.10.10.10">
    <property type="entry name" value="Winged helix-like DNA-binding domain superfamily/Winged helix DNA-binding domain"/>
    <property type="match status" value="1"/>
</dbReference>
<proteinExistence type="predicted"/>
<dbReference type="OrthoDB" id="182489at2"/>
<protein>
    <submittedName>
        <fullName evidence="5">LuxR family transcriptional regulator</fullName>
    </submittedName>
</protein>
<evidence type="ECO:0000256" key="2">
    <source>
        <dbReference type="ARBA" id="ARBA00023125"/>
    </source>
</evidence>
<evidence type="ECO:0000313" key="5">
    <source>
        <dbReference type="EMBL" id="PYI51037.1"/>
    </source>
</evidence>
<keyword evidence="1" id="KW-0805">Transcription regulation</keyword>
<dbReference type="InterPro" id="IPR000792">
    <property type="entry name" value="Tscrpt_reg_LuxR_C"/>
</dbReference>
<reference evidence="5 6" key="1">
    <citation type="submission" date="2018-05" db="EMBL/GenBank/DDBJ databases">
        <title>Paenibacillus flagellatus sp. nov., isolated from selenium mineral soil.</title>
        <authorList>
            <person name="Dai X."/>
        </authorList>
    </citation>
    <scope>NUCLEOTIDE SEQUENCE [LARGE SCALE GENOMIC DNA]</scope>
    <source>
        <strain evidence="5 6">DXL2</strain>
    </source>
</reference>
<dbReference type="Proteomes" id="UP000247476">
    <property type="component" value="Unassembled WGS sequence"/>
</dbReference>
<dbReference type="Pfam" id="PF00196">
    <property type="entry name" value="GerE"/>
    <property type="match status" value="1"/>
</dbReference>
<keyword evidence="6" id="KW-1185">Reference proteome</keyword>
<dbReference type="PRINTS" id="PR00038">
    <property type="entry name" value="HTHLUXR"/>
</dbReference>